<evidence type="ECO:0008006" key="4">
    <source>
        <dbReference type="Google" id="ProtNLM"/>
    </source>
</evidence>
<feature type="region of interest" description="Disordered" evidence="1">
    <location>
        <begin position="232"/>
        <end position="265"/>
    </location>
</feature>
<dbReference type="Proteomes" id="UP000662914">
    <property type="component" value="Chromosome"/>
</dbReference>
<sequence>MAASALNNVVNLNERRQLSAAESSRMLNDCRELAMKRLSVSLREMLADVEEDLFQMAETSYDREMQNLYLEVRGKAKEKWPKLEAAFSRHFVDAFNHKMRGEVESAMKTLAVSTHELRLVEEDDLAEGIALQELATRLREQNEDELSLLGERVAMLLGKNELKDEENPISPQAVVDALKHACDELEGSVKIKLVLLKQIEQHVSRALHSVYADLNTEMVRWNVLPNLRSAYKKPVTSPSTQRQTARKEGPVAAHPQPQTGDSGSGDLLAFLHQLMQSPLRTQTEVAEPQGLAAVPAAPAPTDNRQAVFIDTLTEMQRLNTLLQEKSQVDGLPDLGQAMSTMNVLHQIKANSLNQDIGQLDAITIDIVAMLFDFIFDDAKIPDAIKALVGRLQIPVLKVAMLDKAFFSSKTHPARRLLDGISHAAVAWGDTVDQGDPLFSEIGFIVERIQNDFERDVQVFTDALNLLNAVIEERDAMAEGIAERSADLMRKRETEEIAWVVAGEAVMRRLSSSVPHSVARFLQDHWQYVLKELYIRHGEDHHSYLSAIAMMDDLIWSVAPKGSSDERKQLVNTLPGLLRAMHVGLDAISLPQEQRGQFFDELVGLHSAAVKSGLSGAETVPAGEAPVPAEPAPAATSAAQYSVNPEGELFITRIDENEVQIEEVALVGASPAALATEDIYQSQVAALGRGDWVEFRQEEGLPTRARLSWVSPQRGIFLFTNPRSPRATSISPEALAYQLRMGRAQIVAEQPMFERAVHGVLESLSVS</sequence>
<dbReference type="KEGG" id="ddz:DSYM_12190"/>
<proteinExistence type="predicted"/>
<accession>A0A809QYL9</accession>
<dbReference type="Pfam" id="PF07793">
    <property type="entry name" value="DUF1631"/>
    <property type="match status" value="1"/>
</dbReference>
<organism evidence="2 3">
    <name type="scientific">Candidatus Desulfobacillus denitrificans</name>
    <dbReference type="NCBI Taxonomy" id="2608985"/>
    <lineage>
        <taxon>Bacteria</taxon>
        <taxon>Pseudomonadati</taxon>
        <taxon>Pseudomonadota</taxon>
        <taxon>Betaproteobacteria</taxon>
        <taxon>Candidatus Desulfobacillus</taxon>
    </lineage>
</organism>
<name>A0A809QYL9_9PROT</name>
<evidence type="ECO:0000313" key="2">
    <source>
        <dbReference type="EMBL" id="BBO20520.1"/>
    </source>
</evidence>
<gene>
    <name evidence="2" type="ORF">DSYM_12190</name>
</gene>
<evidence type="ECO:0000256" key="1">
    <source>
        <dbReference type="SAM" id="MobiDB-lite"/>
    </source>
</evidence>
<reference evidence="2" key="1">
    <citation type="journal article" name="DNA Res.">
        <title>The physiological potential of anammox bacteria as revealed by their core genome structure.</title>
        <authorList>
            <person name="Okubo T."/>
            <person name="Toyoda A."/>
            <person name="Fukuhara K."/>
            <person name="Uchiyama I."/>
            <person name="Harigaya Y."/>
            <person name="Kuroiwa M."/>
            <person name="Suzuki T."/>
            <person name="Murakami Y."/>
            <person name="Suwa Y."/>
            <person name="Takami H."/>
        </authorList>
    </citation>
    <scope>NUCLEOTIDE SEQUENCE</scope>
    <source>
        <strain evidence="2">317325-3</strain>
    </source>
</reference>
<dbReference type="EMBL" id="AP021857">
    <property type="protein sequence ID" value="BBO20520.1"/>
    <property type="molecule type" value="Genomic_DNA"/>
</dbReference>
<dbReference type="InterPro" id="IPR012434">
    <property type="entry name" value="DUF1631"/>
</dbReference>
<evidence type="ECO:0000313" key="3">
    <source>
        <dbReference type="Proteomes" id="UP000662914"/>
    </source>
</evidence>
<protein>
    <recommendedName>
        <fullName evidence="4">DUF1631 domain-containing protein</fullName>
    </recommendedName>
</protein>
<dbReference type="AlphaFoldDB" id="A0A809QYL9"/>